<reference evidence="3" key="1">
    <citation type="journal article" date="2019" name="Int. J. Syst. Evol. Microbiol.">
        <title>The Global Catalogue of Microorganisms (GCM) 10K type strain sequencing project: providing services to taxonomists for standard genome sequencing and annotation.</title>
        <authorList>
            <consortium name="The Broad Institute Genomics Platform"/>
            <consortium name="The Broad Institute Genome Sequencing Center for Infectious Disease"/>
            <person name="Wu L."/>
            <person name="Ma J."/>
        </authorList>
    </citation>
    <scope>NUCLEOTIDE SEQUENCE [LARGE SCALE GENOMIC DNA]</scope>
    <source>
        <strain evidence="3">ICMP 257</strain>
    </source>
</reference>
<organism evidence="2 3">
    <name type="scientific">Streptomyces atroolivaceus</name>
    <dbReference type="NCBI Taxonomy" id="66869"/>
    <lineage>
        <taxon>Bacteria</taxon>
        <taxon>Bacillati</taxon>
        <taxon>Actinomycetota</taxon>
        <taxon>Actinomycetes</taxon>
        <taxon>Kitasatosporales</taxon>
        <taxon>Streptomycetaceae</taxon>
        <taxon>Streptomyces</taxon>
    </lineage>
</organism>
<proteinExistence type="predicted"/>
<sequence>MFDEAGGVVGVDGVVRPLRSSGRQGRRAGRRLAAALLVLPVLGALVLVLGPAGTAPAQAASACSGRLVKTVTFSTGSLRVYKSRAYACAVTVAKKPGARRAMKVSLQPRGGRAAVDSGRFTKLAGPVTVHALNRCVRATGSVGSSSGSTGWILC</sequence>
<dbReference type="Proteomes" id="UP001595908">
    <property type="component" value="Unassembled WGS sequence"/>
</dbReference>
<feature type="transmembrane region" description="Helical" evidence="1">
    <location>
        <begin position="32"/>
        <end position="53"/>
    </location>
</feature>
<evidence type="ECO:0000313" key="2">
    <source>
        <dbReference type="EMBL" id="MFC4979020.1"/>
    </source>
</evidence>
<evidence type="ECO:0008006" key="4">
    <source>
        <dbReference type="Google" id="ProtNLM"/>
    </source>
</evidence>
<evidence type="ECO:0000256" key="1">
    <source>
        <dbReference type="SAM" id="Phobius"/>
    </source>
</evidence>
<dbReference type="EMBL" id="JBHSJE010000002">
    <property type="protein sequence ID" value="MFC4979020.1"/>
    <property type="molecule type" value="Genomic_DNA"/>
</dbReference>
<keyword evidence="1" id="KW-0812">Transmembrane</keyword>
<name>A0ABV9VA32_STRAZ</name>
<accession>A0ABV9VA32</accession>
<dbReference type="GeneID" id="31232947"/>
<keyword evidence="1" id="KW-1133">Transmembrane helix</keyword>
<gene>
    <name evidence="2" type="ORF">ACFPL4_11650</name>
</gene>
<protein>
    <recommendedName>
        <fullName evidence="4">Secreted protein</fullName>
    </recommendedName>
</protein>
<comment type="caution">
    <text evidence="2">The sequence shown here is derived from an EMBL/GenBank/DDBJ whole genome shotgun (WGS) entry which is preliminary data.</text>
</comment>
<dbReference type="RefSeq" id="WP_033299199.1">
    <property type="nucleotide sequence ID" value="NZ_JBFAGR010000010.1"/>
</dbReference>
<evidence type="ECO:0000313" key="3">
    <source>
        <dbReference type="Proteomes" id="UP001595908"/>
    </source>
</evidence>
<keyword evidence="1" id="KW-0472">Membrane</keyword>
<keyword evidence="3" id="KW-1185">Reference proteome</keyword>